<accession>A0A523UU54</accession>
<dbReference type="Pfam" id="PF01370">
    <property type="entry name" value="Epimerase"/>
    <property type="match status" value="1"/>
</dbReference>
<evidence type="ECO:0000313" key="3">
    <source>
        <dbReference type="EMBL" id="TET46078.1"/>
    </source>
</evidence>
<dbReference type="InterPro" id="IPR036291">
    <property type="entry name" value="NAD(P)-bd_dom_sf"/>
</dbReference>
<gene>
    <name evidence="3" type="ORF">E3J62_05325</name>
</gene>
<dbReference type="AlphaFoldDB" id="A0A523UU54"/>
<comment type="caution">
    <text evidence="3">The sequence shown here is derived from an EMBL/GenBank/DDBJ whole genome shotgun (WGS) entry which is preliminary data.</text>
</comment>
<dbReference type="InterPro" id="IPR001509">
    <property type="entry name" value="Epimerase_deHydtase"/>
</dbReference>
<dbReference type="Gene3D" id="3.90.25.10">
    <property type="entry name" value="UDP-galactose 4-epimerase, domain 1"/>
    <property type="match status" value="1"/>
</dbReference>
<feature type="domain" description="NAD-dependent epimerase/dehydratase" evidence="2">
    <location>
        <begin position="3"/>
        <end position="234"/>
    </location>
</feature>
<dbReference type="Gene3D" id="3.40.50.720">
    <property type="entry name" value="NAD(P)-binding Rossmann-like Domain"/>
    <property type="match status" value="1"/>
</dbReference>
<dbReference type="PANTHER" id="PTHR43000">
    <property type="entry name" value="DTDP-D-GLUCOSE 4,6-DEHYDRATASE-RELATED"/>
    <property type="match status" value="1"/>
</dbReference>
<dbReference type="EMBL" id="SOJN01000067">
    <property type="protein sequence ID" value="TET46078.1"/>
    <property type="molecule type" value="Genomic_DNA"/>
</dbReference>
<evidence type="ECO:0000313" key="4">
    <source>
        <dbReference type="Proteomes" id="UP000315525"/>
    </source>
</evidence>
<reference evidence="3 4" key="1">
    <citation type="submission" date="2019-03" db="EMBL/GenBank/DDBJ databases">
        <title>Metabolic potential of uncultured bacteria and archaea associated with petroleum seepage in deep-sea sediments.</title>
        <authorList>
            <person name="Dong X."/>
            <person name="Hubert C."/>
        </authorList>
    </citation>
    <scope>NUCLEOTIDE SEQUENCE [LARGE SCALE GENOMIC DNA]</scope>
    <source>
        <strain evidence="3">E44_bin18</strain>
    </source>
</reference>
<protein>
    <submittedName>
        <fullName evidence="3">NAD-dependent epimerase/dehydratase family protein</fullName>
    </submittedName>
</protein>
<comment type="similarity">
    <text evidence="1">Belongs to the NAD(P)-dependent epimerase/dehydratase family.</text>
</comment>
<evidence type="ECO:0000259" key="2">
    <source>
        <dbReference type="Pfam" id="PF01370"/>
    </source>
</evidence>
<evidence type="ECO:0000256" key="1">
    <source>
        <dbReference type="ARBA" id="ARBA00007637"/>
    </source>
</evidence>
<name>A0A523UU54_UNCT6</name>
<dbReference type="SUPFAM" id="SSF51735">
    <property type="entry name" value="NAD(P)-binding Rossmann-fold domains"/>
    <property type="match status" value="1"/>
</dbReference>
<sequence length="306" mass="33907">MKVLVTGGAGFIGSHIVDRLLHDGHDVWIVDDLSTGKKENINKKAEFIKMDIAEPGLCDALRAAKPEIVFHCAAQIDVRKSIDDPIADARANIIGTINLLEACRVWQSKKVIYSSSGGTIYGNVDKPATEDFPVLPLSPYGVAKLACEHYLRCYSVWHGLKFTVLRYANVYGPRQDPLGEAGVVAIFSNKMLSGETPIVYGFGKMIRDYVYVGDIVEANMAAIEKGEGEILNIGTRRPTSVNELFNIIADVLSFQEKPVMKSARDGELKSNFLSYGRAKEVLGWEPRVSLEEGLKMTTDWFKERFS</sequence>
<proteinExistence type="inferred from homology"/>
<organism evidence="3 4">
    <name type="scientific">candidate division TA06 bacterium</name>
    <dbReference type="NCBI Taxonomy" id="2250710"/>
    <lineage>
        <taxon>Bacteria</taxon>
        <taxon>Bacteria division TA06</taxon>
    </lineage>
</organism>
<dbReference type="Proteomes" id="UP000315525">
    <property type="component" value="Unassembled WGS sequence"/>
</dbReference>